<dbReference type="AlphaFoldDB" id="J0LMZ7"/>
<proteinExistence type="predicted"/>
<dbReference type="Proteomes" id="UP000006415">
    <property type="component" value="Unassembled WGS sequence"/>
</dbReference>
<dbReference type="EMBL" id="AGZS01000002">
    <property type="protein sequence ID" value="EJD65212.1"/>
    <property type="molecule type" value="Genomic_DNA"/>
</dbReference>
<keyword evidence="2" id="KW-1185">Reference proteome</keyword>
<gene>
    <name evidence="1" type="ORF">HMPREF9156_00656</name>
</gene>
<name>J0LMZ7_9BIFI</name>
<dbReference type="HOGENOM" id="CLU_2791585_0_0_11"/>
<accession>J0LMZ7</accession>
<evidence type="ECO:0000313" key="1">
    <source>
        <dbReference type="EMBL" id="EJD65212.1"/>
    </source>
</evidence>
<protein>
    <submittedName>
        <fullName evidence="1">Uncharacterized protein</fullName>
    </submittedName>
</protein>
<dbReference type="eggNOG" id="ENOG50327X4">
    <property type="taxonomic scope" value="Bacteria"/>
</dbReference>
<dbReference type="RefSeq" id="WP_007147721.1">
    <property type="nucleotide sequence ID" value="NZ_AKCI01000001.1"/>
</dbReference>
<reference evidence="1 2" key="1">
    <citation type="submission" date="2012-01" db="EMBL/GenBank/DDBJ databases">
        <title>The Genome Sequence of Scardovia wiggsiae F0424.</title>
        <authorList>
            <consortium name="The Broad Institute Genome Sequencing Platform"/>
            <person name="Earl A."/>
            <person name="Ward D."/>
            <person name="Feldgarden M."/>
            <person name="Gevers D."/>
            <person name="Izard J."/>
            <person name="Ganesan A."/>
            <person name="Baranova O.V."/>
            <person name="Blanton J.M."/>
            <person name="Tanner A.C."/>
            <person name="Mathney J."/>
            <person name="Dewhirst F.E."/>
            <person name="Young S.K."/>
            <person name="Zeng Q."/>
            <person name="Gargeya S."/>
            <person name="Fitzgerald M."/>
            <person name="Haas B."/>
            <person name="Abouelleil A."/>
            <person name="Alvarado L."/>
            <person name="Arachchi H.M."/>
            <person name="Berlin A."/>
            <person name="Chapman S.B."/>
            <person name="Gearin G."/>
            <person name="Goldberg J."/>
            <person name="Griggs A."/>
            <person name="Gujja S."/>
            <person name="Hansen M."/>
            <person name="Heiman D."/>
            <person name="Howarth C."/>
            <person name="Larimer J."/>
            <person name="Lui A."/>
            <person name="MacDonald P.J.P."/>
            <person name="McCowen C."/>
            <person name="Montmayeur A."/>
            <person name="Murphy C."/>
            <person name="Neiman D."/>
            <person name="Pearson M."/>
            <person name="Priest M."/>
            <person name="Roberts A."/>
            <person name="Saif S."/>
            <person name="Shea T."/>
            <person name="Sisk P."/>
            <person name="Stolte C."/>
            <person name="Sykes S."/>
            <person name="Wortman J."/>
            <person name="Nusbaum C."/>
            <person name="Birren B."/>
        </authorList>
    </citation>
    <scope>NUCLEOTIDE SEQUENCE [LARGE SCALE GENOMIC DNA]</scope>
    <source>
        <strain evidence="1 2">F0424</strain>
    </source>
</reference>
<dbReference type="STRING" id="857290.HMPREF9156_00656"/>
<comment type="caution">
    <text evidence="1">The sequence shown here is derived from an EMBL/GenBank/DDBJ whole genome shotgun (WGS) entry which is preliminary data.</text>
</comment>
<organism evidence="1 2">
    <name type="scientific">Scardovia wiggsiae F0424</name>
    <dbReference type="NCBI Taxonomy" id="857290"/>
    <lineage>
        <taxon>Bacteria</taxon>
        <taxon>Bacillati</taxon>
        <taxon>Actinomycetota</taxon>
        <taxon>Actinomycetes</taxon>
        <taxon>Bifidobacteriales</taxon>
        <taxon>Bifidobacteriaceae</taxon>
        <taxon>Scardovia</taxon>
    </lineage>
</organism>
<sequence>MDDILGSMKEQAEKLTGIDLGNANAGELADKAREAVKNADVEGLARKAKDILPDRADSVIDSITEKLK</sequence>
<evidence type="ECO:0000313" key="2">
    <source>
        <dbReference type="Proteomes" id="UP000006415"/>
    </source>
</evidence>